<feature type="signal peptide" evidence="14">
    <location>
        <begin position="1"/>
        <end position="19"/>
    </location>
</feature>
<evidence type="ECO:0000256" key="11">
    <source>
        <dbReference type="ARBA" id="ARBA00023286"/>
    </source>
</evidence>
<dbReference type="AlphaFoldDB" id="A0A8B7XT85"/>
<keyword evidence="5" id="KW-0770">Synapse</keyword>
<dbReference type="GO" id="GO:0022848">
    <property type="term" value="F:acetylcholine-gated monoatomic cation-selective channel activity"/>
    <property type="evidence" value="ECO:0007669"/>
    <property type="project" value="InterPro"/>
</dbReference>
<sequence length="396" mass="45058">MAEGMIVLVTLTIIRLACGSTEIPPTLLPGSEEKSIVANLLRGYGSRVIRPLRNSSQSVNVNLRLLISQIVDFDEPRQQLTINAWQKLSWHDDFLVWNPDDYGGQDIVHVLQSEIWIPRIVLLENVNYDFPSFDETELIVSSDGSVNWYAPAMFQFSCKVYVKRFPFDVQHCNMTFMAWAYDISALNFSYLDDEDTKQYIFAKNGVWNLIRVDTTREKVKYVCCEHPYTQVIYELTFQRASLAYIFSILIPSILLAMLTLMVFCVPPASGEKISLGMTNLLAFVLFQQLIAGNMPPIGDETPILTMFIFCMVVVGCASIFASVYVLCLFNTYQEKLVTQRVIRLMAYLYGPCKGRVTWQAVALKLDRAMFVLFLVTTVILILLSFIALMLSTDKPN</sequence>
<evidence type="ECO:0000313" key="17">
    <source>
        <dbReference type="Proteomes" id="UP000694845"/>
    </source>
</evidence>
<accession>A0A8B7XT85</accession>
<feature type="chain" id="PRO_5034546904" evidence="14">
    <location>
        <begin position="20"/>
        <end position="396"/>
    </location>
</feature>
<dbReference type="Pfam" id="PF02931">
    <property type="entry name" value="Neur_chan_LBD"/>
    <property type="match status" value="1"/>
</dbReference>
<name>A0A8B7XT85_ACAPL</name>
<dbReference type="KEGG" id="aplc:110975198"/>
<evidence type="ECO:0000259" key="16">
    <source>
        <dbReference type="Pfam" id="PF02932"/>
    </source>
</evidence>
<keyword evidence="1 14" id="KW-0813">Transport</keyword>
<dbReference type="InterPro" id="IPR036719">
    <property type="entry name" value="Neuro-gated_channel_TM_sf"/>
</dbReference>
<comment type="subcellular location">
    <subcellularLocation>
        <location evidence="13">Synaptic cell membrane</location>
        <topology evidence="13">Multi-pass membrane protein</topology>
    </subcellularLocation>
</comment>
<dbReference type="PANTHER" id="PTHR18945">
    <property type="entry name" value="NEUROTRANSMITTER GATED ION CHANNEL"/>
    <property type="match status" value="1"/>
</dbReference>
<dbReference type="InterPro" id="IPR018000">
    <property type="entry name" value="Neurotransmitter_ion_chnl_CS"/>
</dbReference>
<dbReference type="InterPro" id="IPR002394">
    <property type="entry name" value="Nicotinic_acetylcholine_rcpt"/>
</dbReference>
<dbReference type="InterPro" id="IPR036734">
    <property type="entry name" value="Neur_chan_lig-bd_sf"/>
</dbReference>
<keyword evidence="9" id="KW-0675">Receptor</keyword>
<reference evidence="18" key="1">
    <citation type="submission" date="2025-08" db="UniProtKB">
        <authorList>
            <consortium name="RefSeq"/>
        </authorList>
    </citation>
    <scope>IDENTIFICATION</scope>
</reference>
<gene>
    <name evidence="18" type="primary">LOC110975198</name>
</gene>
<keyword evidence="10" id="KW-0325">Glycoprotein</keyword>
<dbReference type="InterPro" id="IPR038050">
    <property type="entry name" value="Neuro_actylchol_rec"/>
</dbReference>
<dbReference type="GeneID" id="110975198"/>
<keyword evidence="12 14" id="KW-0407">Ion channel</keyword>
<evidence type="ECO:0000256" key="3">
    <source>
        <dbReference type="ARBA" id="ARBA00022692"/>
    </source>
</evidence>
<dbReference type="GO" id="GO:0045211">
    <property type="term" value="C:postsynaptic membrane"/>
    <property type="evidence" value="ECO:0007669"/>
    <property type="project" value="InterPro"/>
</dbReference>
<evidence type="ECO:0000256" key="6">
    <source>
        <dbReference type="ARBA" id="ARBA00023065"/>
    </source>
</evidence>
<dbReference type="PRINTS" id="PR00254">
    <property type="entry name" value="NICOTINICR"/>
</dbReference>
<dbReference type="GO" id="GO:0004888">
    <property type="term" value="F:transmembrane signaling receptor activity"/>
    <property type="evidence" value="ECO:0007669"/>
    <property type="project" value="InterPro"/>
</dbReference>
<feature type="transmembrane region" description="Helical" evidence="14">
    <location>
        <begin position="303"/>
        <end position="329"/>
    </location>
</feature>
<dbReference type="InterPro" id="IPR006029">
    <property type="entry name" value="Neurotrans-gated_channel_TM"/>
</dbReference>
<keyword evidence="14" id="KW-0732">Signal</keyword>
<evidence type="ECO:0000256" key="12">
    <source>
        <dbReference type="ARBA" id="ARBA00023303"/>
    </source>
</evidence>
<dbReference type="InterPro" id="IPR006202">
    <property type="entry name" value="Neur_chan_lig-bd"/>
</dbReference>
<comment type="similarity">
    <text evidence="14">Belongs to the ligand-gated ion channel (TC 1.A.9) family.</text>
</comment>
<dbReference type="SUPFAM" id="SSF63712">
    <property type="entry name" value="Nicotinic receptor ligand binding domain-like"/>
    <property type="match status" value="1"/>
</dbReference>
<evidence type="ECO:0000256" key="7">
    <source>
        <dbReference type="ARBA" id="ARBA00023136"/>
    </source>
</evidence>
<keyword evidence="4 14" id="KW-1133">Transmembrane helix</keyword>
<dbReference type="OrthoDB" id="5975154at2759"/>
<dbReference type="CDD" id="cd19051">
    <property type="entry name" value="LGIC_TM_cation"/>
    <property type="match status" value="1"/>
</dbReference>
<feature type="transmembrane region" description="Helical" evidence="14">
    <location>
        <begin position="368"/>
        <end position="390"/>
    </location>
</feature>
<evidence type="ECO:0000256" key="9">
    <source>
        <dbReference type="ARBA" id="ARBA00023170"/>
    </source>
</evidence>
<keyword evidence="8" id="KW-1015">Disulfide bond</keyword>
<feature type="transmembrane region" description="Helical" evidence="14">
    <location>
        <begin position="273"/>
        <end position="291"/>
    </location>
</feature>
<dbReference type="PROSITE" id="PS00236">
    <property type="entry name" value="NEUROTR_ION_CHANNEL"/>
    <property type="match status" value="1"/>
</dbReference>
<dbReference type="SUPFAM" id="SSF90112">
    <property type="entry name" value="Neurotransmitter-gated ion-channel transmembrane pore"/>
    <property type="match status" value="1"/>
</dbReference>
<dbReference type="InterPro" id="IPR006201">
    <property type="entry name" value="Neur_channel"/>
</dbReference>
<evidence type="ECO:0000256" key="4">
    <source>
        <dbReference type="ARBA" id="ARBA00022989"/>
    </source>
</evidence>
<evidence type="ECO:0000256" key="5">
    <source>
        <dbReference type="ARBA" id="ARBA00023018"/>
    </source>
</evidence>
<keyword evidence="17" id="KW-1185">Reference proteome</keyword>
<feature type="transmembrane region" description="Helical" evidence="14">
    <location>
        <begin position="242"/>
        <end position="266"/>
    </location>
</feature>
<keyword evidence="6 14" id="KW-0406">Ion transport</keyword>
<dbReference type="FunFam" id="2.70.170.10:FF:000030">
    <property type="entry name" value="AcetylCholine Receptor"/>
    <property type="match status" value="1"/>
</dbReference>
<protein>
    <submittedName>
        <fullName evidence="18">Neuronal acetylcholine receptor subunit alpha-10-like</fullName>
    </submittedName>
</protein>
<dbReference type="Proteomes" id="UP000694845">
    <property type="component" value="Unplaced"/>
</dbReference>
<keyword evidence="3 14" id="KW-0812">Transmembrane</keyword>
<organism evidence="17 18">
    <name type="scientific">Acanthaster planci</name>
    <name type="common">Crown-of-thorns starfish</name>
    <dbReference type="NCBI Taxonomy" id="133434"/>
    <lineage>
        <taxon>Eukaryota</taxon>
        <taxon>Metazoa</taxon>
        <taxon>Echinodermata</taxon>
        <taxon>Eleutherozoa</taxon>
        <taxon>Asterozoa</taxon>
        <taxon>Asteroidea</taxon>
        <taxon>Valvatacea</taxon>
        <taxon>Valvatida</taxon>
        <taxon>Acanthasteridae</taxon>
        <taxon>Acanthaster</taxon>
    </lineage>
</organism>
<evidence type="ECO:0000256" key="13">
    <source>
        <dbReference type="ARBA" id="ARBA00034099"/>
    </source>
</evidence>
<evidence type="ECO:0000313" key="18">
    <source>
        <dbReference type="RefSeq" id="XP_022083141.1"/>
    </source>
</evidence>
<evidence type="ECO:0000259" key="15">
    <source>
        <dbReference type="Pfam" id="PF02931"/>
    </source>
</evidence>
<dbReference type="PRINTS" id="PR00252">
    <property type="entry name" value="NRIONCHANNEL"/>
</dbReference>
<feature type="domain" description="Neurotransmitter-gated ion-channel ligand-binding" evidence="15">
    <location>
        <begin position="34"/>
        <end position="240"/>
    </location>
</feature>
<dbReference type="OMA" id="YQAHAIS"/>
<dbReference type="Pfam" id="PF02932">
    <property type="entry name" value="Neur_chan_memb"/>
    <property type="match status" value="1"/>
</dbReference>
<keyword evidence="11" id="KW-1071">Ligand-gated ion channel</keyword>
<dbReference type="CDD" id="cd18997">
    <property type="entry name" value="LGIC_ECD_nAChR"/>
    <property type="match status" value="1"/>
</dbReference>
<dbReference type="Gene3D" id="2.70.170.10">
    <property type="entry name" value="Neurotransmitter-gated ion-channel ligand-binding domain"/>
    <property type="match status" value="1"/>
</dbReference>
<evidence type="ECO:0000256" key="8">
    <source>
        <dbReference type="ARBA" id="ARBA00023157"/>
    </source>
</evidence>
<evidence type="ECO:0000256" key="10">
    <source>
        <dbReference type="ARBA" id="ARBA00023180"/>
    </source>
</evidence>
<proteinExistence type="inferred from homology"/>
<dbReference type="Gene3D" id="1.20.58.390">
    <property type="entry name" value="Neurotransmitter-gated ion-channel transmembrane domain"/>
    <property type="match status" value="1"/>
</dbReference>
<evidence type="ECO:0000256" key="14">
    <source>
        <dbReference type="RuleBase" id="RU000687"/>
    </source>
</evidence>
<keyword evidence="2" id="KW-1003">Cell membrane</keyword>
<evidence type="ECO:0000256" key="2">
    <source>
        <dbReference type="ARBA" id="ARBA00022475"/>
    </source>
</evidence>
<dbReference type="RefSeq" id="XP_022083141.1">
    <property type="nucleotide sequence ID" value="XM_022227449.1"/>
</dbReference>
<keyword evidence="7 14" id="KW-0472">Membrane</keyword>
<feature type="domain" description="Neurotransmitter-gated ion-channel transmembrane" evidence="16">
    <location>
        <begin position="248"/>
        <end position="331"/>
    </location>
</feature>
<evidence type="ECO:0000256" key="1">
    <source>
        <dbReference type="ARBA" id="ARBA00022448"/>
    </source>
</evidence>